<dbReference type="InterPro" id="IPR004046">
    <property type="entry name" value="GST_C"/>
</dbReference>
<evidence type="ECO:0000256" key="2">
    <source>
        <dbReference type="ARBA" id="ARBA00001955"/>
    </source>
</evidence>
<evidence type="ECO:0000259" key="13">
    <source>
        <dbReference type="PROSITE" id="PS50405"/>
    </source>
</evidence>
<dbReference type="AlphaFoldDB" id="T1J5X3"/>
<comment type="pathway">
    <text evidence="4">Amino-acid degradation; L-phenylalanine degradation; acetoacetate and fumarate from L-phenylalanine: step 5/6.</text>
</comment>
<reference evidence="15" key="1">
    <citation type="submission" date="2011-05" db="EMBL/GenBank/DDBJ databases">
        <authorList>
            <person name="Richards S.R."/>
            <person name="Qu J."/>
            <person name="Jiang H."/>
            <person name="Jhangiani S.N."/>
            <person name="Agravi P."/>
            <person name="Goodspeed R."/>
            <person name="Gross S."/>
            <person name="Mandapat C."/>
            <person name="Jackson L."/>
            <person name="Mathew T."/>
            <person name="Pu L."/>
            <person name="Thornton R."/>
            <person name="Saada N."/>
            <person name="Wilczek-Boney K.B."/>
            <person name="Lee S."/>
            <person name="Kovar C."/>
            <person name="Wu Y."/>
            <person name="Scherer S.E."/>
            <person name="Worley K.C."/>
            <person name="Muzny D.M."/>
            <person name="Gibbs R."/>
        </authorList>
    </citation>
    <scope>NUCLEOTIDE SEQUENCE</scope>
    <source>
        <strain evidence="15">Brora</strain>
    </source>
</reference>
<dbReference type="SFLD" id="SFLDS00019">
    <property type="entry name" value="Glutathione_Transferase_(cytos"/>
    <property type="match status" value="1"/>
</dbReference>
<evidence type="ECO:0000313" key="15">
    <source>
        <dbReference type="Proteomes" id="UP000014500"/>
    </source>
</evidence>
<dbReference type="GO" id="GO:0005739">
    <property type="term" value="C:mitochondrion"/>
    <property type="evidence" value="ECO:0007669"/>
    <property type="project" value="TreeGrafter"/>
</dbReference>
<dbReference type="GO" id="GO:0004364">
    <property type="term" value="F:glutathione transferase activity"/>
    <property type="evidence" value="ECO:0007669"/>
    <property type="project" value="UniProtKB-EC"/>
</dbReference>
<organism evidence="14 15">
    <name type="scientific">Strigamia maritima</name>
    <name type="common">European centipede</name>
    <name type="synonym">Geophilus maritimus</name>
    <dbReference type="NCBI Taxonomy" id="126957"/>
    <lineage>
        <taxon>Eukaryota</taxon>
        <taxon>Metazoa</taxon>
        <taxon>Ecdysozoa</taxon>
        <taxon>Arthropoda</taxon>
        <taxon>Myriapoda</taxon>
        <taxon>Chilopoda</taxon>
        <taxon>Pleurostigmophora</taxon>
        <taxon>Geophilomorpha</taxon>
        <taxon>Linotaeniidae</taxon>
        <taxon>Strigamia</taxon>
    </lineage>
</organism>
<dbReference type="GO" id="GO:0006572">
    <property type="term" value="P:L-tyrosine catabolic process"/>
    <property type="evidence" value="ECO:0007669"/>
    <property type="project" value="UniProtKB-KW"/>
</dbReference>
<dbReference type="InterPro" id="IPR036282">
    <property type="entry name" value="Glutathione-S-Trfase_C_sf"/>
</dbReference>
<accession>T1J5X3</accession>
<dbReference type="Gene3D" id="3.40.30.10">
    <property type="entry name" value="Glutaredoxin"/>
    <property type="match status" value="1"/>
</dbReference>
<dbReference type="FunFam" id="3.40.30.10:FF:000041">
    <property type="entry name" value="Maleylacetoacetate isomerase isoform 1"/>
    <property type="match status" value="1"/>
</dbReference>
<dbReference type="HOGENOM" id="CLU_011226_20_1_1"/>
<proteinExistence type="inferred from homology"/>
<evidence type="ECO:0000256" key="1">
    <source>
        <dbReference type="ARBA" id="ARBA00001622"/>
    </source>
</evidence>
<dbReference type="Gene3D" id="1.20.1050.10">
    <property type="match status" value="1"/>
</dbReference>
<comment type="catalytic activity">
    <reaction evidence="1">
        <text>4-maleylacetoacetate = 4-fumarylacetoacetate</text>
        <dbReference type="Rhea" id="RHEA:14817"/>
        <dbReference type="ChEBI" id="CHEBI:17105"/>
        <dbReference type="ChEBI" id="CHEBI:18034"/>
        <dbReference type="EC" id="5.2.1.2"/>
    </reaction>
</comment>
<keyword evidence="8" id="KW-0828">Tyrosine catabolism</keyword>
<dbReference type="CDD" id="cd03042">
    <property type="entry name" value="GST_N_Zeta"/>
    <property type="match status" value="1"/>
</dbReference>
<keyword evidence="10" id="KW-0413">Isomerase</keyword>
<dbReference type="NCBIfam" id="TIGR01262">
    <property type="entry name" value="maiA"/>
    <property type="match status" value="1"/>
</dbReference>
<evidence type="ECO:0000256" key="5">
    <source>
        <dbReference type="ARBA" id="ARBA00010007"/>
    </source>
</evidence>
<evidence type="ECO:0000256" key="6">
    <source>
        <dbReference type="ARBA" id="ARBA00022490"/>
    </source>
</evidence>
<evidence type="ECO:0000256" key="10">
    <source>
        <dbReference type="ARBA" id="ARBA00023235"/>
    </source>
</evidence>
<dbReference type="Pfam" id="PF02798">
    <property type="entry name" value="GST_N"/>
    <property type="match status" value="1"/>
</dbReference>
<comment type="similarity">
    <text evidence="5">Belongs to the GST superfamily. Zeta family.</text>
</comment>
<dbReference type="PANTHER" id="PTHR42673:SF4">
    <property type="entry name" value="MALEYLACETOACETATE ISOMERASE"/>
    <property type="match status" value="1"/>
</dbReference>
<dbReference type="CDD" id="cd03191">
    <property type="entry name" value="GST_C_Zeta"/>
    <property type="match status" value="1"/>
</dbReference>
<dbReference type="eggNOG" id="KOG0868">
    <property type="taxonomic scope" value="Eukaryota"/>
</dbReference>
<sequence length="216" mass="24283">MAQPVLYSYYRSSCSWRVRAALEYKGVAYDYKPVHLMKDGGEHFKEDFKKINPMAQVPAFITNGQTIIQSMAILEYIEETHPDPPLLPKDPLTRAKARAIAECITSGIQPLQNLALLKKLGDNIKPNWARDWIATGFHSVEELLQQYAGKYCVGDEMTFADVCLVPQVYNAVRFKVDLSPYPLIQRINATLMQHPAFIKSHPANQIDCPPGEGGGF</sequence>
<dbReference type="PROSITE" id="PS50404">
    <property type="entry name" value="GST_NTER"/>
    <property type="match status" value="1"/>
</dbReference>
<dbReference type="FunFam" id="1.20.1050.10:FF:000010">
    <property type="entry name" value="Maleylacetoacetate isomerase isoform 1"/>
    <property type="match status" value="1"/>
</dbReference>
<keyword evidence="6" id="KW-0963">Cytoplasm</keyword>
<dbReference type="InterPro" id="IPR005955">
    <property type="entry name" value="GST_Zeta"/>
</dbReference>
<dbReference type="SUPFAM" id="SSF52833">
    <property type="entry name" value="Thioredoxin-like"/>
    <property type="match status" value="1"/>
</dbReference>
<dbReference type="UniPathway" id="UPA00139">
    <property type="reaction ID" value="UER00340"/>
</dbReference>
<comment type="catalytic activity">
    <reaction evidence="11">
        <text>RX + glutathione = an S-substituted glutathione + a halide anion + H(+)</text>
        <dbReference type="Rhea" id="RHEA:16437"/>
        <dbReference type="ChEBI" id="CHEBI:15378"/>
        <dbReference type="ChEBI" id="CHEBI:16042"/>
        <dbReference type="ChEBI" id="CHEBI:17792"/>
        <dbReference type="ChEBI" id="CHEBI:57925"/>
        <dbReference type="ChEBI" id="CHEBI:90779"/>
        <dbReference type="EC" id="2.5.1.18"/>
    </reaction>
</comment>
<dbReference type="InterPro" id="IPR040079">
    <property type="entry name" value="Glutathione_S-Trfase"/>
</dbReference>
<dbReference type="SUPFAM" id="SSF47616">
    <property type="entry name" value="GST C-terminal domain-like"/>
    <property type="match status" value="1"/>
</dbReference>
<evidence type="ECO:0000256" key="4">
    <source>
        <dbReference type="ARBA" id="ARBA00004671"/>
    </source>
</evidence>
<evidence type="ECO:0000256" key="9">
    <source>
        <dbReference type="ARBA" id="ARBA00023232"/>
    </source>
</evidence>
<feature type="domain" description="GST N-terminal" evidence="12">
    <location>
        <begin position="2"/>
        <end position="85"/>
    </location>
</feature>
<name>T1J5X3_STRMM</name>
<dbReference type="OMA" id="VYNAHRF"/>
<keyword evidence="15" id="KW-1185">Reference proteome</keyword>
<dbReference type="PANTHER" id="PTHR42673">
    <property type="entry name" value="MALEYLACETOACETATE ISOMERASE"/>
    <property type="match status" value="1"/>
</dbReference>
<dbReference type="SFLD" id="SFLDG00358">
    <property type="entry name" value="Main_(cytGST)"/>
    <property type="match status" value="1"/>
</dbReference>
<dbReference type="InterPro" id="IPR034333">
    <property type="entry name" value="GST_Zeta_N"/>
</dbReference>
<evidence type="ECO:0000259" key="12">
    <source>
        <dbReference type="PROSITE" id="PS50404"/>
    </source>
</evidence>
<evidence type="ECO:0000256" key="8">
    <source>
        <dbReference type="ARBA" id="ARBA00022878"/>
    </source>
</evidence>
<dbReference type="PROSITE" id="PS50405">
    <property type="entry name" value="GST_CTER"/>
    <property type="match status" value="1"/>
</dbReference>
<dbReference type="InterPro" id="IPR036249">
    <property type="entry name" value="Thioredoxin-like_sf"/>
</dbReference>
<evidence type="ECO:0000256" key="7">
    <source>
        <dbReference type="ARBA" id="ARBA00022679"/>
    </source>
</evidence>
<dbReference type="GO" id="GO:0006749">
    <property type="term" value="P:glutathione metabolic process"/>
    <property type="evidence" value="ECO:0007669"/>
    <property type="project" value="UniProtKB-ARBA"/>
</dbReference>
<dbReference type="EMBL" id="JH431868">
    <property type="status" value="NOT_ANNOTATED_CDS"/>
    <property type="molecule type" value="Genomic_DNA"/>
</dbReference>
<keyword evidence="9" id="KW-0585">Phenylalanine catabolism</keyword>
<comment type="subcellular location">
    <subcellularLocation>
        <location evidence="3">Cytoplasm</location>
    </subcellularLocation>
</comment>
<dbReference type="EnsemblMetazoa" id="SMAR009032-RA">
    <property type="protein sequence ID" value="SMAR009032-PA"/>
    <property type="gene ID" value="SMAR009032"/>
</dbReference>
<dbReference type="GO" id="GO:0016034">
    <property type="term" value="F:maleylacetoacetate isomerase activity"/>
    <property type="evidence" value="ECO:0007669"/>
    <property type="project" value="UniProtKB-EC"/>
</dbReference>
<comment type="cofactor">
    <cofactor evidence="2">
        <name>glutathione</name>
        <dbReference type="ChEBI" id="CHEBI:57925"/>
    </cofactor>
</comment>
<evidence type="ECO:0000256" key="11">
    <source>
        <dbReference type="ARBA" id="ARBA00047960"/>
    </source>
</evidence>
<protein>
    <submittedName>
        <fullName evidence="14">Uncharacterized protein</fullName>
    </submittedName>
</protein>
<keyword evidence="7" id="KW-0808">Transferase</keyword>
<feature type="domain" description="GST C-terminal" evidence="13">
    <location>
        <begin position="90"/>
        <end position="210"/>
    </location>
</feature>
<dbReference type="STRING" id="126957.T1J5X3"/>
<dbReference type="Proteomes" id="UP000014500">
    <property type="component" value="Unassembled WGS sequence"/>
</dbReference>
<dbReference type="InterPro" id="IPR034330">
    <property type="entry name" value="GST_Zeta_C"/>
</dbReference>
<evidence type="ECO:0000256" key="3">
    <source>
        <dbReference type="ARBA" id="ARBA00004496"/>
    </source>
</evidence>
<dbReference type="InterPro" id="IPR004045">
    <property type="entry name" value="Glutathione_S-Trfase_N"/>
</dbReference>
<dbReference type="InterPro" id="IPR010987">
    <property type="entry name" value="Glutathione-S-Trfase_C-like"/>
</dbReference>
<reference evidence="14" key="2">
    <citation type="submission" date="2015-02" db="UniProtKB">
        <authorList>
            <consortium name="EnsemblMetazoa"/>
        </authorList>
    </citation>
    <scope>IDENTIFICATION</scope>
</reference>
<dbReference type="Pfam" id="PF14497">
    <property type="entry name" value="GST_C_3"/>
    <property type="match status" value="1"/>
</dbReference>
<evidence type="ECO:0000313" key="14">
    <source>
        <dbReference type="EnsemblMetazoa" id="SMAR009032-PA"/>
    </source>
</evidence>
<dbReference type="GO" id="GO:0006559">
    <property type="term" value="P:L-phenylalanine catabolic process"/>
    <property type="evidence" value="ECO:0007669"/>
    <property type="project" value="UniProtKB-UniPathway"/>
</dbReference>
<dbReference type="PhylomeDB" id="T1J5X3"/>